<keyword evidence="9" id="KW-0460">Magnesium</keyword>
<gene>
    <name evidence="13" type="primary">folP</name>
    <name evidence="13" type="ORF">GIW81_16560</name>
</gene>
<evidence type="ECO:0000259" key="12">
    <source>
        <dbReference type="PROSITE" id="PS50972"/>
    </source>
</evidence>
<dbReference type="InterPro" id="IPR011005">
    <property type="entry name" value="Dihydropteroate_synth-like_sf"/>
</dbReference>
<evidence type="ECO:0000256" key="10">
    <source>
        <dbReference type="ARBA" id="ARBA00022909"/>
    </source>
</evidence>
<comment type="catalytic activity">
    <reaction evidence="1">
        <text>(7,8-dihydropterin-6-yl)methyl diphosphate + 4-aminobenzoate = 7,8-dihydropteroate + diphosphate</text>
        <dbReference type="Rhea" id="RHEA:19949"/>
        <dbReference type="ChEBI" id="CHEBI:17836"/>
        <dbReference type="ChEBI" id="CHEBI:17839"/>
        <dbReference type="ChEBI" id="CHEBI:33019"/>
        <dbReference type="ChEBI" id="CHEBI:72950"/>
        <dbReference type="EC" id="2.5.1.15"/>
    </reaction>
</comment>
<dbReference type="PROSITE" id="PS00792">
    <property type="entry name" value="DHPS_1"/>
    <property type="match status" value="1"/>
</dbReference>
<dbReference type="SUPFAM" id="SSF51717">
    <property type="entry name" value="Dihydropteroate synthetase-like"/>
    <property type="match status" value="1"/>
</dbReference>
<dbReference type="EMBL" id="WMBQ01000002">
    <property type="protein sequence ID" value="MTD95952.1"/>
    <property type="molecule type" value="Genomic_DNA"/>
</dbReference>
<evidence type="ECO:0000256" key="7">
    <source>
        <dbReference type="ARBA" id="ARBA00022679"/>
    </source>
</evidence>
<dbReference type="InterPro" id="IPR045031">
    <property type="entry name" value="DHP_synth-like"/>
</dbReference>
<evidence type="ECO:0000256" key="3">
    <source>
        <dbReference type="ARBA" id="ARBA00004763"/>
    </source>
</evidence>
<dbReference type="EC" id="2.5.1.15" evidence="5"/>
<dbReference type="InterPro" id="IPR006390">
    <property type="entry name" value="DHP_synth_dom"/>
</dbReference>
<evidence type="ECO:0000313" key="14">
    <source>
        <dbReference type="Proteomes" id="UP000440694"/>
    </source>
</evidence>
<dbReference type="Gene3D" id="3.20.20.20">
    <property type="entry name" value="Dihydropteroate synthase-like"/>
    <property type="match status" value="1"/>
</dbReference>
<protein>
    <recommendedName>
        <fullName evidence="6">Dihydropteroate synthase</fullName>
        <ecNumber evidence="5">2.5.1.15</ecNumber>
    </recommendedName>
    <alternativeName>
        <fullName evidence="11">Dihydropteroate pyrophosphorylase</fullName>
    </alternativeName>
</protein>
<dbReference type="PROSITE" id="PS00793">
    <property type="entry name" value="DHPS_2"/>
    <property type="match status" value="1"/>
</dbReference>
<dbReference type="RefSeq" id="WP_154740431.1">
    <property type="nucleotide sequence ID" value="NZ_WMBQ01000002.1"/>
</dbReference>
<evidence type="ECO:0000256" key="11">
    <source>
        <dbReference type="ARBA" id="ARBA00030193"/>
    </source>
</evidence>
<sequence length="361" mass="38372">MQRSSYVRPIGFYPAPPDAEENVFSGLPLAGQPLRFTALEIARRDGVHVKRRVISLEEAIEREWGRGTLDAAQDLEAITAARPRLAGLALDRPRLMGIINVTPDSFSDGGLHDAAEAAIAHGLKLAAEGADIIDIGGESTRPGADYVPVEEELRRVIPVIEGLRARTEALISIDTRKAEVMRRAAVAGADILNDVSALTHDPAAMAVAAETGLPVILMHAQGDPRTMNDDPQYTDVVLDVFDFLESRIAACEAAGIPRAKLVVDPGIGFGKHLHHNVAVLASLSLYHALGVPVLLGASRKKLIDHISDVPNPRDRVPGSLAAALAGASQGVQIVRVHDVAATRQALNVWRAALAGSDKILA</sequence>
<comment type="cofactor">
    <cofactor evidence="2">
        <name>Mg(2+)</name>
        <dbReference type="ChEBI" id="CHEBI:18420"/>
    </cofactor>
</comment>
<proteinExistence type="inferred from homology"/>
<feature type="domain" description="Pterin-binding" evidence="12">
    <location>
        <begin position="93"/>
        <end position="347"/>
    </location>
</feature>
<comment type="caution">
    <text evidence="13">The sequence shown here is derived from an EMBL/GenBank/DDBJ whole genome shotgun (WGS) entry which is preliminary data.</text>
</comment>
<dbReference type="PANTHER" id="PTHR20941">
    <property type="entry name" value="FOLATE SYNTHESIS PROTEINS"/>
    <property type="match status" value="1"/>
</dbReference>
<keyword evidence="7 13" id="KW-0808">Transferase</keyword>
<accession>A0A6I3KQ56</accession>
<dbReference type="GO" id="GO:0046654">
    <property type="term" value="P:tetrahydrofolate biosynthetic process"/>
    <property type="evidence" value="ECO:0007669"/>
    <property type="project" value="TreeGrafter"/>
</dbReference>
<reference evidence="13 14" key="1">
    <citation type="submission" date="2019-11" db="EMBL/GenBank/DDBJ databases">
        <title>Identification of a novel strain.</title>
        <authorList>
            <person name="Xu Q."/>
            <person name="Wang G."/>
        </authorList>
    </citation>
    <scope>NUCLEOTIDE SEQUENCE [LARGE SCALE GENOMIC DNA]</scope>
    <source>
        <strain evidence="14">xq</strain>
    </source>
</reference>
<evidence type="ECO:0000256" key="2">
    <source>
        <dbReference type="ARBA" id="ARBA00001946"/>
    </source>
</evidence>
<dbReference type="AlphaFoldDB" id="A0A6I3KQ56"/>
<evidence type="ECO:0000313" key="13">
    <source>
        <dbReference type="EMBL" id="MTD95952.1"/>
    </source>
</evidence>
<dbReference type="CDD" id="cd00739">
    <property type="entry name" value="DHPS"/>
    <property type="match status" value="1"/>
</dbReference>
<keyword evidence="10" id="KW-0289">Folate biosynthesis</keyword>
<evidence type="ECO:0000256" key="5">
    <source>
        <dbReference type="ARBA" id="ARBA00012458"/>
    </source>
</evidence>
<dbReference type="GO" id="GO:0046872">
    <property type="term" value="F:metal ion binding"/>
    <property type="evidence" value="ECO:0007669"/>
    <property type="project" value="UniProtKB-KW"/>
</dbReference>
<dbReference type="Proteomes" id="UP000440694">
    <property type="component" value="Unassembled WGS sequence"/>
</dbReference>
<dbReference type="Pfam" id="PF00809">
    <property type="entry name" value="Pterin_bind"/>
    <property type="match status" value="1"/>
</dbReference>
<evidence type="ECO:0000256" key="6">
    <source>
        <dbReference type="ARBA" id="ARBA00016919"/>
    </source>
</evidence>
<keyword evidence="8" id="KW-0479">Metal-binding</keyword>
<evidence type="ECO:0000256" key="8">
    <source>
        <dbReference type="ARBA" id="ARBA00022723"/>
    </source>
</evidence>
<evidence type="ECO:0000256" key="4">
    <source>
        <dbReference type="ARBA" id="ARBA00009503"/>
    </source>
</evidence>
<keyword evidence="14" id="KW-1185">Reference proteome</keyword>
<dbReference type="PANTHER" id="PTHR20941:SF1">
    <property type="entry name" value="FOLIC ACID SYNTHESIS PROTEIN FOL1"/>
    <property type="match status" value="1"/>
</dbReference>
<dbReference type="GO" id="GO:0005829">
    <property type="term" value="C:cytosol"/>
    <property type="evidence" value="ECO:0007669"/>
    <property type="project" value="TreeGrafter"/>
</dbReference>
<comment type="pathway">
    <text evidence="3">Cofactor biosynthesis; tetrahydrofolate biosynthesis; 7,8-dihydrofolate from 2-amino-4-hydroxy-6-hydroxymethyl-7,8-dihydropteridine diphosphate and 4-aminobenzoate: step 1/2.</text>
</comment>
<dbReference type="InterPro" id="IPR000489">
    <property type="entry name" value="Pterin-binding_dom"/>
</dbReference>
<dbReference type="GO" id="GO:0046656">
    <property type="term" value="P:folic acid biosynthetic process"/>
    <property type="evidence" value="ECO:0007669"/>
    <property type="project" value="UniProtKB-KW"/>
</dbReference>
<dbReference type="FunFam" id="3.20.20.20:FF:000006">
    <property type="entry name" value="Dihydropteroate synthase"/>
    <property type="match status" value="1"/>
</dbReference>
<dbReference type="GO" id="GO:0004156">
    <property type="term" value="F:dihydropteroate synthase activity"/>
    <property type="evidence" value="ECO:0007669"/>
    <property type="project" value="UniProtKB-EC"/>
</dbReference>
<evidence type="ECO:0000256" key="1">
    <source>
        <dbReference type="ARBA" id="ARBA00000012"/>
    </source>
</evidence>
<dbReference type="PROSITE" id="PS50972">
    <property type="entry name" value="PTERIN_BINDING"/>
    <property type="match status" value="1"/>
</dbReference>
<organism evidence="13 14">
    <name type="scientific">Hyphomicrobium album</name>
    <dbReference type="NCBI Taxonomy" id="2665159"/>
    <lineage>
        <taxon>Bacteria</taxon>
        <taxon>Pseudomonadati</taxon>
        <taxon>Pseudomonadota</taxon>
        <taxon>Alphaproteobacteria</taxon>
        <taxon>Hyphomicrobiales</taxon>
        <taxon>Hyphomicrobiaceae</taxon>
        <taxon>Hyphomicrobium</taxon>
    </lineage>
</organism>
<dbReference type="NCBIfam" id="TIGR01496">
    <property type="entry name" value="DHPS"/>
    <property type="match status" value="1"/>
</dbReference>
<comment type="similarity">
    <text evidence="4">Belongs to the DHPS family.</text>
</comment>
<name>A0A6I3KQ56_9HYPH</name>
<evidence type="ECO:0000256" key="9">
    <source>
        <dbReference type="ARBA" id="ARBA00022842"/>
    </source>
</evidence>